<keyword evidence="1" id="KW-0732">Signal</keyword>
<dbReference type="Proteomes" id="UP000027222">
    <property type="component" value="Unassembled WGS sequence"/>
</dbReference>
<feature type="chain" id="PRO_5012655532" evidence="1">
    <location>
        <begin position="16"/>
        <end position="87"/>
    </location>
</feature>
<evidence type="ECO:0000256" key="1">
    <source>
        <dbReference type="SAM" id="SignalP"/>
    </source>
</evidence>
<protein>
    <submittedName>
        <fullName evidence="2">Uncharacterized protein</fullName>
    </submittedName>
</protein>
<reference evidence="3" key="1">
    <citation type="journal article" date="2014" name="Proc. Natl. Acad. Sci. U.S.A.">
        <title>Extensive sampling of basidiomycete genomes demonstrates inadequacy of the white-rot/brown-rot paradigm for wood decay fungi.</title>
        <authorList>
            <person name="Riley R."/>
            <person name="Salamov A.A."/>
            <person name="Brown D.W."/>
            <person name="Nagy L.G."/>
            <person name="Floudas D."/>
            <person name="Held B.W."/>
            <person name="Levasseur A."/>
            <person name="Lombard V."/>
            <person name="Morin E."/>
            <person name="Otillar R."/>
            <person name="Lindquist E.A."/>
            <person name="Sun H."/>
            <person name="LaButti K.M."/>
            <person name="Schmutz J."/>
            <person name="Jabbour D."/>
            <person name="Luo H."/>
            <person name="Baker S.E."/>
            <person name="Pisabarro A.G."/>
            <person name="Walton J.D."/>
            <person name="Blanchette R.A."/>
            <person name="Henrissat B."/>
            <person name="Martin F."/>
            <person name="Cullen D."/>
            <person name="Hibbett D.S."/>
            <person name="Grigoriev I.V."/>
        </authorList>
    </citation>
    <scope>NUCLEOTIDE SEQUENCE [LARGE SCALE GENOMIC DNA]</scope>
    <source>
        <strain evidence="3">CBS 339.88</strain>
    </source>
</reference>
<dbReference type="AlphaFoldDB" id="A0A067SNZ8"/>
<organism evidence="2 3">
    <name type="scientific">Galerina marginata (strain CBS 339.88)</name>
    <dbReference type="NCBI Taxonomy" id="685588"/>
    <lineage>
        <taxon>Eukaryota</taxon>
        <taxon>Fungi</taxon>
        <taxon>Dikarya</taxon>
        <taxon>Basidiomycota</taxon>
        <taxon>Agaricomycotina</taxon>
        <taxon>Agaricomycetes</taxon>
        <taxon>Agaricomycetidae</taxon>
        <taxon>Agaricales</taxon>
        <taxon>Agaricineae</taxon>
        <taxon>Strophariaceae</taxon>
        <taxon>Galerina</taxon>
    </lineage>
</organism>
<keyword evidence="3" id="KW-1185">Reference proteome</keyword>
<feature type="signal peptide" evidence="1">
    <location>
        <begin position="1"/>
        <end position="15"/>
    </location>
</feature>
<dbReference type="HOGENOM" id="CLU_2483524_0_0_1"/>
<evidence type="ECO:0000313" key="2">
    <source>
        <dbReference type="EMBL" id="KDR71767.1"/>
    </source>
</evidence>
<evidence type="ECO:0000313" key="3">
    <source>
        <dbReference type="Proteomes" id="UP000027222"/>
    </source>
</evidence>
<dbReference type="EMBL" id="KL142391">
    <property type="protein sequence ID" value="KDR71767.1"/>
    <property type="molecule type" value="Genomic_DNA"/>
</dbReference>
<name>A0A067SNZ8_GALM3</name>
<proteinExistence type="predicted"/>
<sequence length="87" mass="10238">MVRLLSFLLSPLISPLQFRSLWFSLCRIDILRETEEKKLEEELEWQDEEMDDDEFEAKFDTSVDEALQRLCIEPLQALSPSGCPNYP</sequence>
<gene>
    <name evidence="2" type="ORF">GALMADRAFT_778968</name>
</gene>
<accession>A0A067SNZ8</accession>